<dbReference type="GO" id="GO:0005549">
    <property type="term" value="F:odorant binding"/>
    <property type="evidence" value="ECO:0007669"/>
    <property type="project" value="InterPro"/>
</dbReference>
<keyword evidence="12" id="KW-1185">Reference proteome</keyword>
<evidence type="ECO:0000256" key="4">
    <source>
        <dbReference type="ARBA" id="ARBA00022692"/>
    </source>
</evidence>
<keyword evidence="8 10" id="KW-0675">Receptor</keyword>
<proteinExistence type="inferred from homology"/>
<dbReference type="GO" id="GO:0004984">
    <property type="term" value="F:olfactory receptor activity"/>
    <property type="evidence" value="ECO:0007669"/>
    <property type="project" value="InterPro"/>
</dbReference>
<dbReference type="PANTHER" id="PTHR21137:SF35">
    <property type="entry name" value="ODORANT RECEPTOR 19A-RELATED"/>
    <property type="match status" value="1"/>
</dbReference>
<gene>
    <name evidence="11" type="ORF">TSAR_009073</name>
</gene>
<evidence type="ECO:0000256" key="5">
    <source>
        <dbReference type="ARBA" id="ARBA00022725"/>
    </source>
</evidence>
<comment type="subcellular location">
    <subcellularLocation>
        <location evidence="1 10">Cell membrane</location>
        <topology evidence="1 10">Multi-pass membrane protein</topology>
    </subcellularLocation>
</comment>
<sequence>MEIFDSRYFVINKTCMKLLGLWPYSSRIKNYFRRCGLGIFLFSCYLPQFIRLYKYFGQDMDEMMQNIGVILYVFGISVKLITGVTAEERMKTVYENTARDFQTIVDKAERNILLEYAERGRTLSITFIIYMCSALIVFVCLPLGPLVLDYFIPLQNGSRERVFIWKGEYLVDPDKHYYKIYAIEMFSSLLTVAILSSVGPMYQAIVEHCLGLFAIVKHRLQICTRGGKKADEETYGLIVRTIRLHTEIVELSIGDVLRCLSFFNRFTRIIEASYTSYFLIEMGITILLVTLVSAILISRLDRLFDSLRHIMILVGVMIHMFYLTWPSQKMINHSTDLFHDTYSNEWYKCSIRCQNLLKFMALRCAEPSQLTARGLYVMNFENYASVLVNKLSNVFRRCSVDFIRFEQIIFVFFYEFQLVKTSASYITVLLSFR</sequence>
<keyword evidence="6" id="KW-1133">Transmembrane helix</keyword>
<evidence type="ECO:0000256" key="9">
    <source>
        <dbReference type="ARBA" id="ARBA00023224"/>
    </source>
</evidence>
<evidence type="ECO:0000256" key="7">
    <source>
        <dbReference type="ARBA" id="ARBA00023136"/>
    </source>
</evidence>
<keyword evidence="7" id="KW-0472">Membrane</keyword>
<evidence type="ECO:0000256" key="2">
    <source>
        <dbReference type="ARBA" id="ARBA00022475"/>
    </source>
</evidence>
<evidence type="ECO:0000313" key="12">
    <source>
        <dbReference type="Proteomes" id="UP000215335"/>
    </source>
</evidence>
<evidence type="ECO:0000256" key="3">
    <source>
        <dbReference type="ARBA" id="ARBA00022606"/>
    </source>
</evidence>
<name>A0A232FGM8_9HYME</name>
<dbReference type="AlphaFoldDB" id="A0A232FGM8"/>
<evidence type="ECO:0000256" key="10">
    <source>
        <dbReference type="RuleBase" id="RU351113"/>
    </source>
</evidence>
<dbReference type="OrthoDB" id="6614360at2759"/>
<evidence type="ECO:0000256" key="6">
    <source>
        <dbReference type="ARBA" id="ARBA00022989"/>
    </source>
</evidence>
<keyword evidence="4" id="KW-0812">Transmembrane</keyword>
<organism evidence="11 12">
    <name type="scientific">Trichomalopsis sarcophagae</name>
    <dbReference type="NCBI Taxonomy" id="543379"/>
    <lineage>
        <taxon>Eukaryota</taxon>
        <taxon>Metazoa</taxon>
        <taxon>Ecdysozoa</taxon>
        <taxon>Arthropoda</taxon>
        <taxon>Hexapoda</taxon>
        <taxon>Insecta</taxon>
        <taxon>Pterygota</taxon>
        <taxon>Neoptera</taxon>
        <taxon>Endopterygota</taxon>
        <taxon>Hymenoptera</taxon>
        <taxon>Apocrita</taxon>
        <taxon>Proctotrupomorpha</taxon>
        <taxon>Chalcidoidea</taxon>
        <taxon>Pteromalidae</taxon>
        <taxon>Pteromalinae</taxon>
        <taxon>Trichomalopsis</taxon>
    </lineage>
</organism>
<dbReference type="GO" id="GO:0007165">
    <property type="term" value="P:signal transduction"/>
    <property type="evidence" value="ECO:0007669"/>
    <property type="project" value="UniProtKB-KW"/>
</dbReference>
<dbReference type="Pfam" id="PF02949">
    <property type="entry name" value="7tm_6"/>
    <property type="match status" value="1"/>
</dbReference>
<keyword evidence="5 10" id="KW-0552">Olfaction</keyword>
<dbReference type="STRING" id="543379.A0A232FGM8"/>
<protein>
    <recommendedName>
        <fullName evidence="10">Odorant receptor</fullName>
    </recommendedName>
</protein>
<dbReference type="GO" id="GO:0005886">
    <property type="term" value="C:plasma membrane"/>
    <property type="evidence" value="ECO:0007669"/>
    <property type="project" value="UniProtKB-SubCell"/>
</dbReference>
<keyword evidence="2" id="KW-1003">Cell membrane</keyword>
<reference evidence="11 12" key="1">
    <citation type="journal article" date="2017" name="Curr. Biol.">
        <title>The Evolution of Venom by Co-option of Single-Copy Genes.</title>
        <authorList>
            <person name="Martinson E.O."/>
            <person name="Mrinalini"/>
            <person name="Kelkar Y.D."/>
            <person name="Chang C.H."/>
            <person name="Werren J.H."/>
        </authorList>
    </citation>
    <scope>NUCLEOTIDE SEQUENCE [LARGE SCALE GENOMIC DNA]</scope>
    <source>
        <strain evidence="11 12">Alberta</strain>
        <tissue evidence="11">Whole body</tissue>
    </source>
</reference>
<comment type="caution">
    <text evidence="11">The sequence shown here is derived from an EMBL/GenBank/DDBJ whole genome shotgun (WGS) entry which is preliminary data.</text>
</comment>
<dbReference type="PANTHER" id="PTHR21137">
    <property type="entry name" value="ODORANT RECEPTOR"/>
    <property type="match status" value="1"/>
</dbReference>
<dbReference type="Proteomes" id="UP000215335">
    <property type="component" value="Unassembled WGS sequence"/>
</dbReference>
<evidence type="ECO:0000256" key="8">
    <source>
        <dbReference type="ARBA" id="ARBA00023170"/>
    </source>
</evidence>
<dbReference type="EMBL" id="NNAY01000271">
    <property type="protein sequence ID" value="OXU29589.1"/>
    <property type="molecule type" value="Genomic_DNA"/>
</dbReference>
<comment type="similarity">
    <text evidence="10">Belongs to the insect chemoreceptor superfamily. Heteromeric odorant receptor channel (TC 1.A.69) family.</text>
</comment>
<keyword evidence="3 10" id="KW-0716">Sensory transduction</keyword>
<evidence type="ECO:0000256" key="1">
    <source>
        <dbReference type="ARBA" id="ARBA00004651"/>
    </source>
</evidence>
<dbReference type="InterPro" id="IPR004117">
    <property type="entry name" value="7tm6_olfct_rcpt"/>
</dbReference>
<evidence type="ECO:0000313" key="11">
    <source>
        <dbReference type="EMBL" id="OXU29589.1"/>
    </source>
</evidence>
<accession>A0A232FGM8</accession>
<keyword evidence="9 10" id="KW-0807">Transducer</keyword>